<reference evidence="1 2" key="1">
    <citation type="submission" date="2023-01" db="EMBL/GenBank/DDBJ databases">
        <title>Analysis of 21 Apiospora genomes using comparative genomics revels a genus with tremendous synthesis potential of carbohydrate active enzymes and secondary metabolites.</title>
        <authorList>
            <person name="Sorensen T."/>
        </authorList>
    </citation>
    <scope>NUCLEOTIDE SEQUENCE [LARGE SCALE GENOMIC DNA]</scope>
    <source>
        <strain evidence="1 2">CBS 24483</strain>
    </source>
</reference>
<proteinExistence type="predicted"/>
<gene>
    <name evidence="1" type="ORF">PG986_004359</name>
</gene>
<keyword evidence="2" id="KW-1185">Reference proteome</keyword>
<dbReference type="Proteomes" id="UP001391051">
    <property type="component" value="Unassembled WGS sequence"/>
</dbReference>
<dbReference type="GeneID" id="92073643"/>
<name>A0ABR1QMC9_9PEZI</name>
<dbReference type="RefSeq" id="XP_066703208.1">
    <property type="nucleotide sequence ID" value="XM_066840581.1"/>
</dbReference>
<accession>A0ABR1QMC9</accession>
<comment type="caution">
    <text evidence="1">The sequence shown here is derived from an EMBL/GenBank/DDBJ whole genome shotgun (WGS) entry which is preliminary data.</text>
</comment>
<dbReference type="EMBL" id="JAQQWE010000003">
    <property type="protein sequence ID" value="KAK7959505.1"/>
    <property type="molecule type" value="Genomic_DNA"/>
</dbReference>
<evidence type="ECO:0000313" key="2">
    <source>
        <dbReference type="Proteomes" id="UP001391051"/>
    </source>
</evidence>
<protein>
    <submittedName>
        <fullName evidence="1">Uncharacterized protein</fullName>
    </submittedName>
</protein>
<sequence>MKVPRGRSEVLLDREMAHRVLTEGTWHVLLVSANVHEDCTPLAELASFWPVPFPAGDEELCTSMRMLVLSVAVKEASCIQCHLPALFSTVPSGPFTQTSFLPGGASKITCRALAKGVRHVLLAAADHLLPVYQAVEVLGDHGVEVTVDATLCHSVLGHGEGR</sequence>
<organism evidence="1 2">
    <name type="scientific">Apiospora aurea</name>
    <dbReference type="NCBI Taxonomy" id="335848"/>
    <lineage>
        <taxon>Eukaryota</taxon>
        <taxon>Fungi</taxon>
        <taxon>Dikarya</taxon>
        <taxon>Ascomycota</taxon>
        <taxon>Pezizomycotina</taxon>
        <taxon>Sordariomycetes</taxon>
        <taxon>Xylariomycetidae</taxon>
        <taxon>Amphisphaeriales</taxon>
        <taxon>Apiosporaceae</taxon>
        <taxon>Apiospora</taxon>
    </lineage>
</organism>
<evidence type="ECO:0000313" key="1">
    <source>
        <dbReference type="EMBL" id="KAK7959505.1"/>
    </source>
</evidence>